<dbReference type="RefSeq" id="WP_255971425.1">
    <property type="nucleotide sequence ID" value="NZ_JANFQF010000016.1"/>
</dbReference>
<proteinExistence type="predicted"/>
<dbReference type="InterPro" id="IPR000073">
    <property type="entry name" value="AB_hydrolase_1"/>
</dbReference>
<accession>A0ABT1QFX7</accession>
<dbReference type="GO" id="GO:0016787">
    <property type="term" value="F:hydrolase activity"/>
    <property type="evidence" value="ECO:0007669"/>
    <property type="project" value="UniProtKB-KW"/>
</dbReference>
<dbReference type="PANTHER" id="PTHR43798">
    <property type="entry name" value="MONOACYLGLYCEROL LIPASE"/>
    <property type="match status" value="1"/>
</dbReference>
<dbReference type="EMBL" id="JANFQF010000016">
    <property type="protein sequence ID" value="MCQ4121160.1"/>
    <property type="molecule type" value="Genomic_DNA"/>
</dbReference>
<comment type="caution">
    <text evidence="2">The sequence shown here is derived from an EMBL/GenBank/DDBJ whole genome shotgun (WGS) entry which is preliminary data.</text>
</comment>
<keyword evidence="2" id="KW-0378">Hydrolase</keyword>
<organism evidence="2 3">
    <name type="scientific">Rhodococcus tibetensis</name>
    <dbReference type="NCBI Taxonomy" id="2965064"/>
    <lineage>
        <taxon>Bacteria</taxon>
        <taxon>Bacillati</taxon>
        <taxon>Actinomycetota</taxon>
        <taxon>Actinomycetes</taxon>
        <taxon>Mycobacteriales</taxon>
        <taxon>Nocardiaceae</taxon>
        <taxon>Rhodococcus</taxon>
    </lineage>
</organism>
<dbReference type="InterPro" id="IPR029058">
    <property type="entry name" value="AB_hydrolase_fold"/>
</dbReference>
<protein>
    <submittedName>
        <fullName evidence="2">Alpha/beta hydrolase</fullName>
    </submittedName>
</protein>
<evidence type="ECO:0000259" key="1">
    <source>
        <dbReference type="Pfam" id="PF00561"/>
    </source>
</evidence>
<reference evidence="2 3" key="1">
    <citation type="submission" date="2022-07" db="EMBL/GenBank/DDBJ databases">
        <title>Degradation activity of malathion, p-nitrophenol and potential low-temperature adaptation strategy of Rhodococcus sp. FXJ9.536.</title>
        <authorList>
            <person name="Huang J."/>
            <person name="Huang Y."/>
        </authorList>
    </citation>
    <scope>NUCLEOTIDE SEQUENCE [LARGE SCALE GENOMIC DNA]</scope>
    <source>
        <strain evidence="2 3">FXJ9.536</strain>
    </source>
</reference>
<dbReference type="PRINTS" id="PR00111">
    <property type="entry name" value="ABHYDROLASE"/>
</dbReference>
<dbReference type="Gene3D" id="3.40.50.1820">
    <property type="entry name" value="alpha/beta hydrolase"/>
    <property type="match status" value="1"/>
</dbReference>
<dbReference type="Pfam" id="PF00561">
    <property type="entry name" value="Abhydrolase_1"/>
    <property type="match status" value="1"/>
</dbReference>
<feature type="domain" description="AB hydrolase-1" evidence="1">
    <location>
        <begin position="29"/>
        <end position="130"/>
    </location>
</feature>
<dbReference type="SUPFAM" id="SSF53474">
    <property type="entry name" value="alpha/beta-Hydrolases"/>
    <property type="match status" value="1"/>
</dbReference>
<dbReference type="Proteomes" id="UP001524501">
    <property type="component" value="Unassembled WGS sequence"/>
</dbReference>
<evidence type="ECO:0000313" key="2">
    <source>
        <dbReference type="EMBL" id="MCQ4121160.1"/>
    </source>
</evidence>
<sequence>MIEARYLDIDGALGFVEIVSPETPTDATPTVLCLHTAGQSGVQWRHVASALSEKGYRVIVPDLPGHGRSEPAVDGPVTNLVTYGDWLWKVLDLLEVERPYVIGCSIGGKLTLELATRPARPLAGAIAMEAEAGPGRVNVGGLRRELEDVAGPSRGDRTYLGTLASVGHSVPEATAKLIATMHKREDPEISSSDLIAWGMHDVRDRLAHITCPLHVVAGAQDPWIKTAAVEKVAALINSARPGYARYTKLDGIGHYPMEEVDDFSSLADQWLTELRAAEVLS</sequence>
<evidence type="ECO:0000313" key="3">
    <source>
        <dbReference type="Proteomes" id="UP001524501"/>
    </source>
</evidence>
<name>A0ABT1QFX7_9NOCA</name>
<keyword evidence="3" id="KW-1185">Reference proteome</keyword>
<dbReference type="InterPro" id="IPR050266">
    <property type="entry name" value="AB_hydrolase_sf"/>
</dbReference>
<gene>
    <name evidence="2" type="ORF">NOF53_18660</name>
</gene>
<dbReference type="PANTHER" id="PTHR43798:SF33">
    <property type="entry name" value="HYDROLASE, PUTATIVE (AFU_ORTHOLOGUE AFUA_2G14860)-RELATED"/>
    <property type="match status" value="1"/>
</dbReference>